<feature type="compositionally biased region" description="Acidic residues" evidence="1">
    <location>
        <begin position="89"/>
        <end position="103"/>
    </location>
</feature>
<sequence>MHSSASVALETAATIYNAVGGYPTTITSYADRRLSPIVDSEPDVSISDNESSGEEEYDTIEDTNQPLVDEEKIIAKGPRPEVRVNYDALDSDGPSDDEQDTDPDFEEDIHFVDTSAAWTDAALADYMAEAGGDMNDDDTLLKIAKNRNEIKAWQENGWDLGKRDQEKSCVSQNEYRGLYKGEWGPTPESLFKHIADESNRHAAQIVIPRAQKIKKQQEKNKRSGVRSRDVESTK</sequence>
<feature type="compositionally biased region" description="Acidic residues" evidence="1">
    <location>
        <begin position="51"/>
        <end position="61"/>
    </location>
</feature>
<evidence type="ECO:0000313" key="2">
    <source>
        <dbReference type="EMBL" id="POM58896.1"/>
    </source>
</evidence>
<evidence type="ECO:0000256" key="1">
    <source>
        <dbReference type="SAM" id="MobiDB-lite"/>
    </source>
</evidence>
<reference evidence="2 3" key="1">
    <citation type="journal article" date="2017" name="Genome Biol. Evol.">
        <title>Phytophthora megakarya and P. palmivora, closely related causal agents of cacao black pod rot, underwent increases in genome sizes and gene numbers by different mechanisms.</title>
        <authorList>
            <person name="Ali S.S."/>
            <person name="Shao J."/>
            <person name="Lary D.J."/>
            <person name="Kronmiller B."/>
            <person name="Shen D."/>
            <person name="Strem M.D."/>
            <person name="Amoako-Attah I."/>
            <person name="Akrofi A.Y."/>
            <person name="Begoude B.A."/>
            <person name="Ten Hoopen G.M."/>
            <person name="Coulibaly K."/>
            <person name="Kebe B.I."/>
            <person name="Melnick R.L."/>
            <person name="Guiltinan M.J."/>
            <person name="Tyler B.M."/>
            <person name="Meinhardt L.W."/>
            <person name="Bailey B.A."/>
        </authorList>
    </citation>
    <scope>NUCLEOTIDE SEQUENCE [LARGE SCALE GENOMIC DNA]</scope>
    <source>
        <strain evidence="3">sbr112.9</strain>
    </source>
</reference>
<proteinExistence type="predicted"/>
<feature type="region of interest" description="Disordered" evidence="1">
    <location>
        <begin position="39"/>
        <end position="103"/>
    </location>
</feature>
<comment type="caution">
    <text evidence="2">The sequence shown here is derived from an EMBL/GenBank/DDBJ whole genome shotgun (WGS) entry which is preliminary data.</text>
</comment>
<dbReference type="EMBL" id="NCKW01020133">
    <property type="protein sequence ID" value="POM58896.1"/>
    <property type="molecule type" value="Genomic_DNA"/>
</dbReference>
<gene>
    <name evidence="2" type="ORF">PHPALM_36396</name>
</gene>
<dbReference type="AlphaFoldDB" id="A0A2P4X021"/>
<feature type="compositionally biased region" description="Basic and acidic residues" evidence="1">
    <location>
        <begin position="69"/>
        <end position="84"/>
    </location>
</feature>
<evidence type="ECO:0000313" key="3">
    <source>
        <dbReference type="Proteomes" id="UP000237271"/>
    </source>
</evidence>
<accession>A0A2P4X021</accession>
<dbReference type="OrthoDB" id="10619843at2759"/>
<organism evidence="2 3">
    <name type="scientific">Phytophthora palmivora</name>
    <dbReference type="NCBI Taxonomy" id="4796"/>
    <lineage>
        <taxon>Eukaryota</taxon>
        <taxon>Sar</taxon>
        <taxon>Stramenopiles</taxon>
        <taxon>Oomycota</taxon>
        <taxon>Peronosporomycetes</taxon>
        <taxon>Peronosporales</taxon>
        <taxon>Peronosporaceae</taxon>
        <taxon>Phytophthora</taxon>
    </lineage>
</organism>
<feature type="region of interest" description="Disordered" evidence="1">
    <location>
        <begin position="208"/>
        <end position="234"/>
    </location>
</feature>
<dbReference type="Proteomes" id="UP000237271">
    <property type="component" value="Unassembled WGS sequence"/>
</dbReference>
<feature type="compositionally biased region" description="Basic and acidic residues" evidence="1">
    <location>
        <begin position="215"/>
        <end position="234"/>
    </location>
</feature>
<keyword evidence="3" id="KW-1185">Reference proteome</keyword>
<name>A0A2P4X021_9STRA</name>
<protein>
    <submittedName>
        <fullName evidence="2">Uncharacterized protein</fullName>
    </submittedName>
</protein>